<feature type="compositionally biased region" description="Polar residues" evidence="1">
    <location>
        <begin position="498"/>
        <end position="513"/>
    </location>
</feature>
<accession>A0A1T0BBD1</accession>
<reference evidence="2 3" key="1">
    <citation type="submission" date="2017-02" db="EMBL/GenBank/DDBJ databases">
        <title>Draft genome sequence of Haemophilus felis CCUG 31170 type strain.</title>
        <authorList>
            <person name="Engstrom-Jakobsson H."/>
            <person name="Salva-Serra F."/>
            <person name="Thorell K."/>
            <person name="Gonzales-Siles L."/>
            <person name="Karlsson R."/>
            <person name="Boulund F."/>
            <person name="Engstrand L."/>
            <person name="Kristiansson E."/>
            <person name="Moore E."/>
        </authorList>
    </citation>
    <scope>NUCLEOTIDE SEQUENCE [LARGE SCALE GENOMIC DNA]</scope>
    <source>
        <strain evidence="2 3">CCUG 31170</strain>
    </source>
</reference>
<evidence type="ECO:0000313" key="3">
    <source>
        <dbReference type="Proteomes" id="UP000190023"/>
    </source>
</evidence>
<feature type="region of interest" description="Disordered" evidence="1">
    <location>
        <begin position="837"/>
        <end position="938"/>
    </location>
</feature>
<sequence>MKIQFKINTTEKTVAVFDVPTGNQPPLVIEKPDNVANYELFDVEAGLAPEKIFVQRKGKDLYISLSQDDEADIIIKDYYEDHCLAPVIGLTESGGYQAFIPESLATDEFIINLHQDIVAAQVLGGEIHYCAAPFLFTWYPFLNLLGGIAGFAGLATLISGGRSDGGNQTESLPAPILETPNNGALVVNPVPGAKVYEITHLKEGDKRPTKTIVEVDDKGNIVNVTQIAPNGDVFNNPTVDVTVVDGKIVLGPDEIQDGSPVTVVAKDDKGRVSPPATATVGFEDNIETLEVPDTGLLDRNNDGIPDAAHPKVKTDPSSQIEAYIDGKLVSIGKTDPNGNGTVPINLIDDKGQPVDPSRVDIRVSAPGKNPKVVKLSDLIDPALPLETPNNTFVKSPDITATLTGEGKTVQIDAKVDKDATELDVRVDSTPDERSNAPEKTLKLTKDSEGKWTIANPNDFPGAEVDASSTAENPKVNLPVTGNLSNGNVVDAVARNAGGNESTPSNAVKITDNGTEAAPAPTEKSQTPTIAVATVKATDESTPADNDPDLLSFGGTGPANAPFTVYKKAPDGTLTPVASGTIDAQGNYEVNVSDVGKNQLDTGDTFVVKATEPGKLESDESNAGTVPAVPRGDTGHTYDTLPPEAPAVATKPNTDDGSAQVTPQNPRPGDEMTVGFKPQKASETDPDTAPVIVKYSFDGEKWTASTPEDERKGLPETFTGTLNIPEELVEDGSTVSAVVTDIAGNHSPQNRGDVGYDNADSITPTPKVTDIRFIDTSPKADRSGEVLRLTVQKVKEGDTLFLYDDQGNTLDSVKVTADTPKAEGSTDDNPIYLVDFTPPANNPAVKGDKVHLSAQSPNKGQSAKVAQTVPAVRDGHIDDPDAEGATGEDGKPLPAEDTLGDHTEQTKPTPPAILVGATATRARLAITTPRSRYRPTPIL</sequence>
<protein>
    <recommendedName>
        <fullName evidence="4">Bacterial Ig domain-containing protein</fullName>
    </recommendedName>
</protein>
<dbReference type="OrthoDB" id="5672272at2"/>
<dbReference type="Proteomes" id="UP000190023">
    <property type="component" value="Unassembled WGS sequence"/>
</dbReference>
<organism evidence="2 3">
    <name type="scientific">[Haemophilus] felis</name>
    <dbReference type="NCBI Taxonomy" id="123822"/>
    <lineage>
        <taxon>Bacteria</taxon>
        <taxon>Pseudomonadati</taxon>
        <taxon>Pseudomonadota</taxon>
        <taxon>Gammaproteobacteria</taxon>
        <taxon>Pasteurellales</taxon>
        <taxon>Pasteurellaceae</taxon>
    </lineage>
</organism>
<comment type="caution">
    <text evidence="2">The sequence shown here is derived from an EMBL/GenBank/DDBJ whole genome shotgun (WGS) entry which is preliminary data.</text>
</comment>
<evidence type="ECO:0008006" key="4">
    <source>
        <dbReference type="Google" id="ProtNLM"/>
    </source>
</evidence>
<dbReference type="EMBL" id="MUYB01000005">
    <property type="protein sequence ID" value="OOS07091.1"/>
    <property type="molecule type" value="Genomic_DNA"/>
</dbReference>
<keyword evidence="3" id="KW-1185">Reference proteome</keyword>
<feature type="compositionally biased region" description="Low complexity" evidence="1">
    <location>
        <begin position="916"/>
        <end position="929"/>
    </location>
</feature>
<feature type="region of interest" description="Disordered" evidence="1">
    <location>
        <begin position="742"/>
        <end position="761"/>
    </location>
</feature>
<feature type="compositionally biased region" description="Polar residues" evidence="1">
    <location>
        <begin position="650"/>
        <end position="663"/>
    </location>
</feature>
<feature type="region of interest" description="Disordered" evidence="1">
    <location>
        <begin position="613"/>
        <end position="685"/>
    </location>
</feature>
<name>A0A1T0BBD1_9PAST</name>
<dbReference type="STRING" id="123822.B0188_01520"/>
<feature type="region of interest" description="Disordered" evidence="1">
    <location>
        <begin position="494"/>
        <end position="526"/>
    </location>
</feature>
<dbReference type="AlphaFoldDB" id="A0A1T0BBD1"/>
<feature type="compositionally biased region" description="Polar residues" evidence="1">
    <location>
        <begin position="852"/>
        <end position="864"/>
    </location>
</feature>
<evidence type="ECO:0000313" key="2">
    <source>
        <dbReference type="EMBL" id="OOS07091.1"/>
    </source>
</evidence>
<gene>
    <name evidence="2" type="ORF">B0188_01520</name>
</gene>
<proteinExistence type="predicted"/>
<evidence type="ECO:0000256" key="1">
    <source>
        <dbReference type="SAM" id="MobiDB-lite"/>
    </source>
</evidence>